<feature type="compositionally biased region" description="Basic and acidic residues" evidence="1">
    <location>
        <begin position="87"/>
        <end position="102"/>
    </location>
</feature>
<dbReference type="Proteomes" id="UP000799776">
    <property type="component" value="Unassembled WGS sequence"/>
</dbReference>
<reference evidence="2" key="1">
    <citation type="journal article" date="2020" name="Stud. Mycol.">
        <title>101 Dothideomycetes genomes: a test case for predicting lifestyles and emergence of pathogens.</title>
        <authorList>
            <person name="Haridas S."/>
            <person name="Albert R."/>
            <person name="Binder M."/>
            <person name="Bloem J."/>
            <person name="Labutti K."/>
            <person name="Salamov A."/>
            <person name="Andreopoulos B."/>
            <person name="Baker S."/>
            <person name="Barry K."/>
            <person name="Bills G."/>
            <person name="Bluhm B."/>
            <person name="Cannon C."/>
            <person name="Castanera R."/>
            <person name="Culley D."/>
            <person name="Daum C."/>
            <person name="Ezra D."/>
            <person name="Gonzalez J."/>
            <person name="Henrissat B."/>
            <person name="Kuo A."/>
            <person name="Liang C."/>
            <person name="Lipzen A."/>
            <person name="Lutzoni F."/>
            <person name="Magnuson J."/>
            <person name="Mondo S."/>
            <person name="Nolan M."/>
            <person name="Ohm R."/>
            <person name="Pangilinan J."/>
            <person name="Park H.-J."/>
            <person name="Ramirez L."/>
            <person name="Alfaro M."/>
            <person name="Sun H."/>
            <person name="Tritt A."/>
            <person name="Yoshinaga Y."/>
            <person name="Zwiers L.-H."/>
            <person name="Turgeon B."/>
            <person name="Goodwin S."/>
            <person name="Spatafora J."/>
            <person name="Crous P."/>
            <person name="Grigoriev I."/>
        </authorList>
    </citation>
    <scope>NUCLEOTIDE SEQUENCE</scope>
    <source>
        <strain evidence="2">CBS 121410</strain>
    </source>
</reference>
<organism evidence="2 3">
    <name type="scientific">Saccharata proteae CBS 121410</name>
    <dbReference type="NCBI Taxonomy" id="1314787"/>
    <lineage>
        <taxon>Eukaryota</taxon>
        <taxon>Fungi</taxon>
        <taxon>Dikarya</taxon>
        <taxon>Ascomycota</taxon>
        <taxon>Pezizomycotina</taxon>
        <taxon>Dothideomycetes</taxon>
        <taxon>Dothideomycetes incertae sedis</taxon>
        <taxon>Botryosphaeriales</taxon>
        <taxon>Saccharataceae</taxon>
        <taxon>Saccharata</taxon>
    </lineage>
</organism>
<feature type="compositionally biased region" description="Polar residues" evidence="1">
    <location>
        <begin position="195"/>
        <end position="204"/>
    </location>
</feature>
<evidence type="ECO:0000313" key="2">
    <source>
        <dbReference type="EMBL" id="KAF2088606.1"/>
    </source>
</evidence>
<dbReference type="OrthoDB" id="5426191at2759"/>
<evidence type="ECO:0000256" key="1">
    <source>
        <dbReference type="SAM" id="MobiDB-lite"/>
    </source>
</evidence>
<feature type="region of interest" description="Disordered" evidence="1">
    <location>
        <begin position="439"/>
        <end position="472"/>
    </location>
</feature>
<feature type="compositionally biased region" description="Polar residues" evidence="1">
    <location>
        <begin position="441"/>
        <end position="463"/>
    </location>
</feature>
<accession>A0A9P4LZZ0</accession>
<keyword evidence="3" id="KW-1185">Reference proteome</keyword>
<proteinExistence type="predicted"/>
<protein>
    <submittedName>
        <fullName evidence="2">Uncharacterized protein</fullName>
    </submittedName>
</protein>
<feature type="region of interest" description="Disordered" evidence="1">
    <location>
        <begin position="87"/>
        <end position="204"/>
    </location>
</feature>
<sequence length="554" mass="61167">MTTAVEAKSLSSLTTLAFNPPSYPRNPTHVKHEPLVLYIAKVPGSRDVFLTPMKPRQKVVTAEDVQSSLYYLHFDSPEDELLKQEIEEERGTSPAQEHETRDSQTPMIPRKPVKPPRQPLPPNSSQDELTARPPPLVVRKPVGPPSVLAPRNDIENRHNMAAPGPRQEAATPPHAARQRPHRSTGARSPQPPTNFPEQPSIKTPEQPISLTLIRRDPASGAQWNIGKISDPPVYDVSSEIPAANSAQQRHRKPGTPFYIEIDNAGYNKFANTESRPHLPRGNSHMSVMTASSATDSQYSKWQPKDSVFRRRMWLEGSRYAPETMGHRKMGSEDSGYNSLSVSRQSMDMLSSGPRSPGYPSNVDPHLAADNRRSIAIPPQDKKPGFRGYVFTSPWNGRCEFTTGSSGTSLKCKHILPINNAAMQAYQAVTVSELRFNLPIPASSNRRPAAPSTSTEDTNASKRSSMFVRPPSQRPVSMIARSASLSKSAREMVSSLSQLDLSLGQEFAGGGFGGKHAKLGKLIIQDEGLKMLDLVVATNIGLWWRAYERTERSES</sequence>
<dbReference type="EMBL" id="ML978716">
    <property type="protein sequence ID" value="KAF2088606.1"/>
    <property type="molecule type" value="Genomic_DNA"/>
</dbReference>
<evidence type="ECO:0000313" key="3">
    <source>
        <dbReference type="Proteomes" id="UP000799776"/>
    </source>
</evidence>
<comment type="caution">
    <text evidence="2">The sequence shown here is derived from an EMBL/GenBank/DDBJ whole genome shotgun (WGS) entry which is preliminary data.</text>
</comment>
<name>A0A9P4LZZ0_9PEZI</name>
<dbReference type="AlphaFoldDB" id="A0A9P4LZZ0"/>
<gene>
    <name evidence="2" type="ORF">K490DRAFT_39457</name>
</gene>